<evidence type="ECO:0000313" key="3">
    <source>
        <dbReference type="EMBL" id="SHK71497.1"/>
    </source>
</evidence>
<reference evidence="3 5" key="2">
    <citation type="submission" date="2016-11" db="EMBL/GenBank/DDBJ databases">
        <authorList>
            <person name="Varghese N."/>
            <person name="Submissions S."/>
        </authorList>
    </citation>
    <scope>NUCLEOTIDE SEQUENCE [LARGE SCALE GENOMIC DNA]</scope>
    <source>
        <strain evidence="3 5">DSM 7308</strain>
    </source>
</reference>
<evidence type="ECO:0000313" key="4">
    <source>
        <dbReference type="Proteomes" id="UP000092605"/>
    </source>
</evidence>
<keyword evidence="5" id="KW-1185">Reference proteome</keyword>
<comment type="caution">
    <text evidence="2">The sequence shown here is derived from an EMBL/GenBank/DDBJ whole genome shotgun (WGS) entry which is preliminary data.</text>
</comment>
<feature type="transmembrane region" description="Helical" evidence="1">
    <location>
        <begin position="6"/>
        <end position="26"/>
    </location>
</feature>
<gene>
    <name evidence="2" type="ORF">JWYL7_1611</name>
    <name evidence="3" type="ORF">SAMN05661008_00766</name>
</gene>
<dbReference type="EMBL" id="LSFY01000001">
    <property type="protein sequence ID" value="KXZ40536.1"/>
    <property type="molecule type" value="Genomic_DNA"/>
</dbReference>
<sequence>MIFIEKNWSIISIVLIMVIFSIFLYIPHRYPQKISKLFDKVKELEKRFEKNK</sequence>
<evidence type="ECO:0000313" key="5">
    <source>
        <dbReference type="Proteomes" id="UP000323392"/>
    </source>
</evidence>
<proteinExistence type="predicted"/>
<reference evidence="2 4" key="1">
    <citation type="submission" date="2016-02" db="EMBL/GenBank/DDBJ databases">
        <title>Draft genome sequence for Clostridium paradoxum JW-YL-7.</title>
        <authorList>
            <person name="Utturkar S.M."/>
            <person name="Lancaster A."/>
            <person name="Poole F.L."/>
            <person name="Adams M.W."/>
            <person name="Brown S.D."/>
        </authorList>
    </citation>
    <scope>NUCLEOTIDE SEQUENCE [LARGE SCALE GENOMIC DNA]</scope>
    <source>
        <strain evidence="2 4">JW-YL-7</strain>
    </source>
</reference>
<keyword evidence="1" id="KW-1133">Transmembrane helix</keyword>
<dbReference type="PATRIC" id="fig|1121328.3.peg.1622"/>
<dbReference type="RefSeq" id="WP_161937497.1">
    <property type="nucleotide sequence ID" value="NZ_FRBG01000004.1"/>
</dbReference>
<dbReference type="Proteomes" id="UP000092605">
    <property type="component" value="Unassembled WGS sequence"/>
</dbReference>
<dbReference type="Proteomes" id="UP000323392">
    <property type="component" value="Unassembled WGS sequence"/>
</dbReference>
<protein>
    <submittedName>
        <fullName evidence="2">Uncharacterized protein</fullName>
    </submittedName>
</protein>
<accession>A0A150FSG1</accession>
<dbReference type="EMBL" id="FRBG01000004">
    <property type="protein sequence ID" value="SHK71497.1"/>
    <property type="molecule type" value="Genomic_DNA"/>
</dbReference>
<organism evidence="2 4">
    <name type="scientific">Alkalithermobacter thermoalcaliphilus JW-YL-7 = DSM 7308</name>
    <dbReference type="NCBI Taxonomy" id="1121328"/>
    <lineage>
        <taxon>Bacteria</taxon>
        <taxon>Bacillati</taxon>
        <taxon>Bacillota</taxon>
        <taxon>Clostridia</taxon>
        <taxon>Peptostreptococcales</taxon>
        <taxon>Tepidibacteraceae</taxon>
        <taxon>Alkalithermobacter</taxon>
    </lineage>
</organism>
<keyword evidence="1" id="KW-0812">Transmembrane</keyword>
<name>A0A150FSG1_CLOPD</name>
<keyword evidence="1" id="KW-0472">Membrane</keyword>
<evidence type="ECO:0000256" key="1">
    <source>
        <dbReference type="SAM" id="Phobius"/>
    </source>
</evidence>
<dbReference type="STRING" id="1121328.JWYL7_1611"/>
<dbReference type="AlphaFoldDB" id="A0A150FSG1"/>
<evidence type="ECO:0000313" key="2">
    <source>
        <dbReference type="EMBL" id="KXZ40536.1"/>
    </source>
</evidence>